<reference evidence="6 7" key="1">
    <citation type="submission" date="2020-01" db="EMBL/GenBank/DDBJ databases">
        <title>Identification and distribution of gene clusters putatively required for synthesis of sphingolipid metabolism inhibitors in phylogenetically diverse species of the filamentous fungus Fusarium.</title>
        <authorList>
            <person name="Kim H.-S."/>
            <person name="Busman M."/>
            <person name="Brown D.W."/>
            <person name="Divon H."/>
            <person name="Uhlig S."/>
            <person name="Proctor R.H."/>
        </authorList>
    </citation>
    <scope>NUCLEOTIDE SEQUENCE [LARGE SCALE GENOMIC DNA]</scope>
    <source>
        <strain evidence="6 7">NRRL 20459</strain>
    </source>
</reference>
<keyword evidence="7" id="KW-1185">Reference proteome</keyword>
<comment type="subcellular location">
    <subcellularLocation>
        <location evidence="3">Nucleus</location>
    </subcellularLocation>
</comment>
<dbReference type="InterPro" id="IPR004015">
    <property type="entry name" value="SKI-int_prot_SKIP_SNW-dom"/>
</dbReference>
<keyword evidence="3" id="KW-0508">mRNA splicing</keyword>
<comment type="similarity">
    <text evidence="1 3">Belongs to the SNW family.</text>
</comment>
<evidence type="ECO:0000259" key="5">
    <source>
        <dbReference type="Pfam" id="PF02731"/>
    </source>
</evidence>
<comment type="function">
    <text evidence="3">Involved in pre-mRNA splicing.</text>
</comment>
<organism evidence="6 7">
    <name type="scientific">Fusarium albosuccineum</name>
    <dbReference type="NCBI Taxonomy" id="1237068"/>
    <lineage>
        <taxon>Eukaryota</taxon>
        <taxon>Fungi</taxon>
        <taxon>Dikarya</taxon>
        <taxon>Ascomycota</taxon>
        <taxon>Pezizomycotina</taxon>
        <taxon>Sordariomycetes</taxon>
        <taxon>Hypocreomycetidae</taxon>
        <taxon>Hypocreales</taxon>
        <taxon>Nectriaceae</taxon>
        <taxon>Fusarium</taxon>
        <taxon>Fusarium decemcellulare species complex</taxon>
    </lineage>
</organism>
<accession>A0A8H4P6P4</accession>
<keyword evidence="3" id="KW-0747">Spliceosome</keyword>
<dbReference type="EMBL" id="JAADYS010001758">
    <property type="protein sequence ID" value="KAF4461220.1"/>
    <property type="molecule type" value="Genomic_DNA"/>
</dbReference>
<feature type="non-terminal residue" evidence="6">
    <location>
        <position position="224"/>
    </location>
</feature>
<evidence type="ECO:0000256" key="2">
    <source>
        <dbReference type="ARBA" id="ARBA00022160"/>
    </source>
</evidence>
<evidence type="ECO:0000313" key="6">
    <source>
        <dbReference type="EMBL" id="KAF4461220.1"/>
    </source>
</evidence>
<dbReference type="InterPro" id="IPR017862">
    <property type="entry name" value="SKI-int_prot_SKIP"/>
</dbReference>
<feature type="region of interest" description="Disordered" evidence="4">
    <location>
        <begin position="1"/>
        <end position="77"/>
    </location>
</feature>
<protein>
    <recommendedName>
        <fullName evidence="2 3">Pre-mRNA-processing protein 45</fullName>
    </recommendedName>
</protein>
<proteinExistence type="inferred from homology"/>
<dbReference type="AlphaFoldDB" id="A0A8H4P6P4"/>
<dbReference type="Pfam" id="PF02731">
    <property type="entry name" value="SKIP_SNW"/>
    <property type="match status" value="1"/>
</dbReference>
<comment type="caution">
    <text evidence="6">The sequence shown here is derived from an EMBL/GenBank/DDBJ whole genome shotgun (WGS) entry which is preliminary data.</text>
</comment>
<dbReference type="PANTHER" id="PTHR12096">
    <property type="entry name" value="NUCLEAR PROTEIN SKIP-RELATED"/>
    <property type="match status" value="1"/>
</dbReference>
<sequence length="224" mass="24326">MTTIAGSLQAALPKPRYTGEDEEAPARAQQRGVRVVGPGQLDETQLVLKRSGPPPYGQRSGWRPRAQEDFGDGGAFPEIPIAQYPLDMGKKGATTSNALAIQVDSEGKVKYDAIARQGHGENRIVHTSFKDLIPLRQRAETGEIDLSRPDKESVAATTERTKNALAKLVSGAVAAQKPKNVNVGQQREATYVRYTPANQMGDNSKKQDRIIKVVGKQQDPMEPA</sequence>
<name>A0A8H4P6P4_9HYPO</name>
<dbReference type="Proteomes" id="UP000554235">
    <property type="component" value="Unassembled WGS sequence"/>
</dbReference>
<gene>
    <name evidence="6" type="ORF">FALBO_11977</name>
</gene>
<dbReference type="GO" id="GO:0000398">
    <property type="term" value="P:mRNA splicing, via spliceosome"/>
    <property type="evidence" value="ECO:0007669"/>
    <property type="project" value="InterPro"/>
</dbReference>
<keyword evidence="3" id="KW-0507">mRNA processing</keyword>
<keyword evidence="3" id="KW-0539">Nucleus</keyword>
<evidence type="ECO:0000256" key="3">
    <source>
        <dbReference type="RuleBase" id="RU367140"/>
    </source>
</evidence>
<feature type="domain" description="SKI-interacting protein SKIP SNW" evidence="5">
    <location>
        <begin position="190"/>
        <end position="223"/>
    </location>
</feature>
<dbReference type="GO" id="GO:0005681">
    <property type="term" value="C:spliceosomal complex"/>
    <property type="evidence" value="ECO:0007669"/>
    <property type="project" value="UniProtKB-UniRule"/>
</dbReference>
<evidence type="ECO:0000313" key="7">
    <source>
        <dbReference type="Proteomes" id="UP000554235"/>
    </source>
</evidence>
<comment type="subunit">
    <text evidence="3">Associated with the spliceosome.</text>
</comment>
<dbReference type="OrthoDB" id="666364at2759"/>
<evidence type="ECO:0000256" key="4">
    <source>
        <dbReference type="SAM" id="MobiDB-lite"/>
    </source>
</evidence>
<evidence type="ECO:0000256" key="1">
    <source>
        <dbReference type="ARBA" id="ARBA00010197"/>
    </source>
</evidence>